<comment type="caution">
    <text evidence="1">The sequence shown here is derived from an EMBL/GenBank/DDBJ whole genome shotgun (WGS) entry which is preliminary data.</text>
</comment>
<feature type="non-terminal residue" evidence="1">
    <location>
        <position position="176"/>
    </location>
</feature>
<dbReference type="Proteomes" id="UP000789525">
    <property type="component" value="Unassembled WGS sequence"/>
</dbReference>
<reference evidence="1" key="1">
    <citation type="submission" date="2021-06" db="EMBL/GenBank/DDBJ databases">
        <authorList>
            <person name="Kallberg Y."/>
            <person name="Tangrot J."/>
            <person name="Rosling A."/>
        </authorList>
    </citation>
    <scope>NUCLEOTIDE SEQUENCE</scope>
    <source>
        <strain evidence="1">CL356</strain>
    </source>
</reference>
<feature type="non-terminal residue" evidence="1">
    <location>
        <position position="1"/>
    </location>
</feature>
<protein>
    <submittedName>
        <fullName evidence="1">522_t:CDS:1</fullName>
    </submittedName>
</protein>
<evidence type="ECO:0000313" key="1">
    <source>
        <dbReference type="EMBL" id="CAG8752316.1"/>
    </source>
</evidence>
<proteinExistence type="predicted"/>
<sequence>SRILGIIPAEPPSMTHRGRVAHTSFALSVLYLQMQEQSTVVQIEPDSSMNLTGSSKEGQQVDTVVEFSFDTGPSDLIETQADDSMEPCLSYAMSGDYGREGFLFLTPENSLLLSQNALWDHLSTQLRALGVGPQIIKSFVDCHSENLQLFDYIVYRFISQEESAKMVKLSVGLADC</sequence>
<organism evidence="1 2">
    <name type="scientific">Acaulospora colombiana</name>
    <dbReference type="NCBI Taxonomy" id="27376"/>
    <lineage>
        <taxon>Eukaryota</taxon>
        <taxon>Fungi</taxon>
        <taxon>Fungi incertae sedis</taxon>
        <taxon>Mucoromycota</taxon>
        <taxon>Glomeromycotina</taxon>
        <taxon>Glomeromycetes</taxon>
        <taxon>Diversisporales</taxon>
        <taxon>Acaulosporaceae</taxon>
        <taxon>Acaulospora</taxon>
    </lineage>
</organism>
<accession>A0ACA9QGY4</accession>
<gene>
    <name evidence="1" type="ORF">ACOLOM_LOCUS12762</name>
</gene>
<evidence type="ECO:0000313" key="2">
    <source>
        <dbReference type="Proteomes" id="UP000789525"/>
    </source>
</evidence>
<name>A0ACA9QGY4_9GLOM</name>
<keyword evidence="2" id="KW-1185">Reference proteome</keyword>
<dbReference type="EMBL" id="CAJVPT010053850">
    <property type="protein sequence ID" value="CAG8752316.1"/>
    <property type="molecule type" value="Genomic_DNA"/>
</dbReference>